<evidence type="ECO:0000256" key="8">
    <source>
        <dbReference type="ARBA" id="ARBA00022692"/>
    </source>
</evidence>
<reference evidence="13 14" key="1">
    <citation type="journal article" date="2015" name="Genome Announc.">
        <title>Expanding the biotechnology potential of lactobacilli through comparative genomics of 213 strains and associated genera.</title>
        <authorList>
            <person name="Sun Z."/>
            <person name="Harris H.M."/>
            <person name="McCann A."/>
            <person name="Guo C."/>
            <person name="Argimon S."/>
            <person name="Zhang W."/>
            <person name="Yang X."/>
            <person name="Jeffery I.B."/>
            <person name="Cooney J.C."/>
            <person name="Kagawa T.F."/>
            <person name="Liu W."/>
            <person name="Song Y."/>
            <person name="Salvetti E."/>
            <person name="Wrobel A."/>
            <person name="Rasinkangas P."/>
            <person name="Parkhill J."/>
            <person name="Rea M.C."/>
            <person name="O'Sullivan O."/>
            <person name="Ritari J."/>
            <person name="Douillard F.P."/>
            <person name="Paul Ross R."/>
            <person name="Yang R."/>
            <person name="Briner A.E."/>
            <person name="Felis G.E."/>
            <person name="de Vos W.M."/>
            <person name="Barrangou R."/>
            <person name="Klaenhammer T.R."/>
            <person name="Caufield P.W."/>
            <person name="Cui Y."/>
            <person name="Zhang H."/>
            <person name="O'Toole P.W."/>
        </authorList>
    </citation>
    <scope>NUCLEOTIDE SEQUENCE [LARGE SCALE GENOMIC DNA]</scope>
    <source>
        <strain evidence="13 14">DSM 4864</strain>
    </source>
</reference>
<evidence type="ECO:0000313" key="14">
    <source>
        <dbReference type="Proteomes" id="UP000050973"/>
    </source>
</evidence>
<evidence type="ECO:0000256" key="4">
    <source>
        <dbReference type="ARBA" id="ARBA00018235"/>
    </source>
</evidence>
<feature type="transmembrane region" description="Helical" evidence="12">
    <location>
        <begin position="88"/>
        <end position="112"/>
    </location>
</feature>
<dbReference type="GO" id="GO:0005886">
    <property type="term" value="C:plasma membrane"/>
    <property type="evidence" value="ECO:0007669"/>
    <property type="project" value="UniProtKB-SubCell"/>
</dbReference>
<feature type="transmembrane region" description="Helical" evidence="12">
    <location>
        <begin position="41"/>
        <end position="61"/>
    </location>
</feature>
<dbReference type="Proteomes" id="UP000050973">
    <property type="component" value="Unassembled WGS sequence"/>
</dbReference>
<organism evidence="13 14">
    <name type="scientific">Limosilactobacillus oris DSM 4864</name>
    <dbReference type="NCBI Taxonomy" id="1423779"/>
    <lineage>
        <taxon>Bacteria</taxon>
        <taxon>Bacillati</taxon>
        <taxon>Bacillota</taxon>
        <taxon>Bacilli</taxon>
        <taxon>Lactobacillales</taxon>
        <taxon>Lactobacillaceae</taxon>
        <taxon>Limosilactobacillus</taxon>
    </lineage>
</organism>
<feature type="transmembrane region" description="Helical" evidence="12">
    <location>
        <begin position="445"/>
        <end position="467"/>
    </location>
</feature>
<feature type="transmembrane region" description="Helical" evidence="12">
    <location>
        <begin position="12"/>
        <end position="29"/>
    </location>
</feature>
<evidence type="ECO:0000256" key="1">
    <source>
        <dbReference type="ARBA" id="ARBA00001341"/>
    </source>
</evidence>
<name>A0A0R1WFB7_9LACO</name>
<gene>
    <name evidence="13" type="ORF">FC49_GL000713</name>
</gene>
<evidence type="ECO:0000256" key="11">
    <source>
        <dbReference type="ARBA" id="ARBA00023136"/>
    </source>
</evidence>
<comment type="catalytic activity">
    <reaction evidence="1">
        <text>4-aminobutanoate(in) + L-glutamate(out) = 4-aminobutanoate(out) + L-glutamate(in)</text>
        <dbReference type="Rhea" id="RHEA:28919"/>
        <dbReference type="ChEBI" id="CHEBI:29985"/>
        <dbReference type="ChEBI" id="CHEBI:59888"/>
    </reaction>
</comment>
<sequence>MDSNGKQVARNLTLFGFFSLTASMVLTVYEYPTFATAKLHLVFFLVLGGIFWFLPVALCAAEMATVNGWNQNGGGIFSWVKHTLGERWGFAAIFFQWFQITVGFITMIYFILGALSFVFNWPALNQVPVIKFFGVLIIFWLLTFSQFAGTKYTARIAKWGFSLGILIPSVILFVLAIWYIIKGGPLQLSFSARAFVPDFAHLNTLVVFVSFVLAYMGVEASASHINELKRPKRNYPLAMFILVILAICLDTFGGFTVAAVVPAKEISLSAGVVQAFNYLLLYINPQLGWLVKLIALMIAAGVMAEISSWVIGPSRGMFATAQQGILPRWFRKTNKSGVPIPLIVVQGIIVSIWDAVLTFGGGSDNVSFFAAMSLTVVIYLVGYLLFFIGYLVLIFKKKQLKRTYEIPGGTFGKAVVSICGLLVSLFAFGISFVPPSTLPRSSDSAYLGVLIISFIIALILPFIIYAFHHKWGHHHHNDNPQHLSAQDVIPAVPPITRGEHHIVPEAVSDENETASKPAHQN</sequence>
<evidence type="ECO:0000313" key="13">
    <source>
        <dbReference type="EMBL" id="KRM16610.1"/>
    </source>
</evidence>
<feature type="transmembrane region" description="Helical" evidence="12">
    <location>
        <begin position="338"/>
        <end position="356"/>
    </location>
</feature>
<keyword evidence="5" id="KW-0813">Transport</keyword>
<dbReference type="EMBL" id="AZGE01000002">
    <property type="protein sequence ID" value="KRM16610.1"/>
    <property type="molecule type" value="Genomic_DNA"/>
</dbReference>
<evidence type="ECO:0000256" key="6">
    <source>
        <dbReference type="ARBA" id="ARBA00022449"/>
    </source>
</evidence>
<feature type="transmembrane region" description="Helical" evidence="12">
    <location>
        <begin position="132"/>
        <end position="149"/>
    </location>
</feature>
<keyword evidence="9" id="KW-0029">Amino-acid transport</keyword>
<dbReference type="GO" id="GO:0015297">
    <property type="term" value="F:antiporter activity"/>
    <property type="evidence" value="ECO:0007669"/>
    <property type="project" value="UniProtKB-KW"/>
</dbReference>
<dbReference type="AlphaFoldDB" id="A0A0R1WFB7"/>
<dbReference type="Gene3D" id="1.20.1740.10">
    <property type="entry name" value="Amino acid/polyamine transporter I"/>
    <property type="match status" value="1"/>
</dbReference>
<dbReference type="Pfam" id="PF13520">
    <property type="entry name" value="AA_permease_2"/>
    <property type="match status" value="1"/>
</dbReference>
<comment type="subcellular location">
    <subcellularLocation>
        <location evidence="2">Cell membrane</location>
        <topology evidence="2">Multi-pass membrane protein</topology>
    </subcellularLocation>
</comment>
<dbReference type="InterPro" id="IPR002293">
    <property type="entry name" value="AA/rel_permease1"/>
</dbReference>
<feature type="transmembrane region" description="Helical" evidence="12">
    <location>
        <begin position="414"/>
        <end position="433"/>
    </location>
</feature>
<feature type="transmembrane region" description="Helical" evidence="12">
    <location>
        <begin position="161"/>
        <end position="181"/>
    </location>
</feature>
<keyword evidence="10 12" id="KW-1133">Transmembrane helix</keyword>
<feature type="transmembrane region" description="Helical" evidence="12">
    <location>
        <begin position="289"/>
        <end position="311"/>
    </location>
</feature>
<keyword evidence="7" id="KW-1003">Cell membrane</keyword>
<dbReference type="PANTHER" id="PTHR42770">
    <property type="entry name" value="AMINO ACID TRANSPORTER-RELATED"/>
    <property type="match status" value="1"/>
</dbReference>
<keyword evidence="11 12" id="KW-0472">Membrane</keyword>
<accession>A0A0R1WFB7</accession>
<dbReference type="NCBIfam" id="TIGR00910">
    <property type="entry name" value="2A0307_GadC"/>
    <property type="match status" value="1"/>
</dbReference>
<proteinExistence type="inferred from homology"/>
<evidence type="ECO:0000256" key="12">
    <source>
        <dbReference type="SAM" id="Phobius"/>
    </source>
</evidence>
<keyword evidence="6" id="KW-0050">Antiport</keyword>
<evidence type="ECO:0000256" key="7">
    <source>
        <dbReference type="ARBA" id="ARBA00022475"/>
    </source>
</evidence>
<feature type="transmembrane region" description="Helical" evidence="12">
    <location>
        <begin position="368"/>
        <end position="393"/>
    </location>
</feature>
<evidence type="ECO:0000256" key="5">
    <source>
        <dbReference type="ARBA" id="ARBA00022448"/>
    </source>
</evidence>
<evidence type="ECO:0000256" key="9">
    <source>
        <dbReference type="ARBA" id="ARBA00022970"/>
    </source>
</evidence>
<dbReference type="RefSeq" id="WP_056983885.1">
    <property type="nucleotide sequence ID" value="NZ_AZGE01000002.1"/>
</dbReference>
<evidence type="ECO:0000256" key="2">
    <source>
        <dbReference type="ARBA" id="ARBA00004651"/>
    </source>
</evidence>
<keyword evidence="8 12" id="KW-0812">Transmembrane</keyword>
<evidence type="ECO:0000256" key="10">
    <source>
        <dbReference type="ARBA" id="ARBA00022989"/>
    </source>
</evidence>
<dbReference type="GO" id="GO:0006865">
    <property type="term" value="P:amino acid transport"/>
    <property type="evidence" value="ECO:0007669"/>
    <property type="project" value="UniProtKB-KW"/>
</dbReference>
<comment type="similarity">
    <text evidence="3">Belongs to the amino acid-polyamine-organocation (APC) superfamily. Glutamate:GABA antiporter (GGA) (TC 2.A.3.7) family.</text>
</comment>
<protein>
    <recommendedName>
        <fullName evidence="4">Glutamate/gamma-aminobutyrate antiporter</fullName>
    </recommendedName>
</protein>
<comment type="caution">
    <text evidence="13">The sequence shown here is derived from an EMBL/GenBank/DDBJ whole genome shotgun (WGS) entry which is preliminary data.</text>
</comment>
<dbReference type="PIRSF" id="PIRSF006060">
    <property type="entry name" value="AA_transporter"/>
    <property type="match status" value="1"/>
</dbReference>
<dbReference type="PANTHER" id="PTHR42770:SF15">
    <property type="entry name" value="GLUTAMATE_GAMMA-AMINOBUTYRATE ANTIPORTER-RELATED"/>
    <property type="match status" value="1"/>
</dbReference>
<feature type="transmembrane region" description="Helical" evidence="12">
    <location>
        <begin position="239"/>
        <end position="261"/>
    </location>
</feature>
<dbReference type="InterPro" id="IPR050367">
    <property type="entry name" value="APC_superfamily"/>
</dbReference>
<evidence type="ECO:0000256" key="3">
    <source>
        <dbReference type="ARBA" id="ARBA00010503"/>
    </source>
</evidence>
<dbReference type="PATRIC" id="fig|1423779.3.peg.723"/>
<feature type="transmembrane region" description="Helical" evidence="12">
    <location>
        <begin position="201"/>
        <end position="218"/>
    </location>
</feature>
<dbReference type="InterPro" id="IPR004759">
    <property type="entry name" value="Glu_antiport"/>
</dbReference>